<keyword evidence="1" id="KW-1185">Reference proteome</keyword>
<dbReference type="InterPro" id="IPR007669">
    <property type="entry name" value="Chst-1-like"/>
</dbReference>
<organism evidence="1 2">
    <name type="scientific">Plectus sambesii</name>
    <dbReference type="NCBI Taxonomy" id="2011161"/>
    <lineage>
        <taxon>Eukaryota</taxon>
        <taxon>Metazoa</taxon>
        <taxon>Ecdysozoa</taxon>
        <taxon>Nematoda</taxon>
        <taxon>Chromadorea</taxon>
        <taxon>Plectida</taxon>
        <taxon>Plectina</taxon>
        <taxon>Plectoidea</taxon>
        <taxon>Plectidae</taxon>
        <taxon>Plectus</taxon>
    </lineage>
</organism>
<dbReference type="InterPro" id="IPR005331">
    <property type="entry name" value="Sulfotransferase"/>
</dbReference>
<evidence type="ECO:0000313" key="1">
    <source>
        <dbReference type="Proteomes" id="UP000887566"/>
    </source>
</evidence>
<dbReference type="AlphaFoldDB" id="A0A914XF56"/>
<dbReference type="PANTHER" id="PTHR22900:SF5">
    <property type="entry name" value="PROTEIN CBG14245"/>
    <property type="match status" value="1"/>
</dbReference>
<accession>A0A914XF56</accession>
<proteinExistence type="predicted"/>
<reference evidence="2" key="1">
    <citation type="submission" date="2022-11" db="UniProtKB">
        <authorList>
            <consortium name="WormBaseParasite"/>
        </authorList>
    </citation>
    <scope>IDENTIFICATION</scope>
</reference>
<sequence>MAIICYLYDEKAFEKANKTLAGEADWPRRGCKFNNRAVVDTELLHNPEWLHFVVIREPVERFLSGWMDKCYNLPAKNKGIQKIPTWCYGCKNNLSCFVQRNYESNLQFPQRYKDKYKIINLEDHFWPQNWFCNFTKYFDQYAILKYSHDVDQGHEMFERLQQLLSQQNVEPSFIDKIIRQATERPKHATLGQKPTEHYRNLLLSDKNMMRTLVKTYYHDFVMFSFPFPEL</sequence>
<dbReference type="WBParaSite" id="PSAMB.scaffold782size41433.g8657.t1">
    <property type="protein sequence ID" value="PSAMB.scaffold782size41433.g8657.t1"/>
    <property type="gene ID" value="PSAMB.scaffold782size41433.g8657"/>
</dbReference>
<dbReference type="GO" id="GO:0047756">
    <property type="term" value="F:chondroitin 4-sulfotransferase activity"/>
    <property type="evidence" value="ECO:0007669"/>
    <property type="project" value="InterPro"/>
</dbReference>
<dbReference type="Proteomes" id="UP000887566">
    <property type="component" value="Unplaced"/>
</dbReference>
<protein>
    <submittedName>
        <fullName evidence="2">Carbohydrate sulfotransferase</fullName>
    </submittedName>
</protein>
<dbReference type="GO" id="GO:1902884">
    <property type="term" value="P:positive regulation of response to oxidative stress"/>
    <property type="evidence" value="ECO:0007669"/>
    <property type="project" value="InterPro"/>
</dbReference>
<dbReference type="GO" id="GO:0016020">
    <property type="term" value="C:membrane"/>
    <property type="evidence" value="ECO:0007669"/>
    <property type="project" value="InterPro"/>
</dbReference>
<dbReference type="Pfam" id="PF03567">
    <property type="entry name" value="Sulfotransfer_2"/>
    <property type="match status" value="1"/>
</dbReference>
<name>A0A914XF56_9BILA</name>
<dbReference type="GO" id="GO:0050650">
    <property type="term" value="P:chondroitin sulfate proteoglycan biosynthetic process"/>
    <property type="evidence" value="ECO:0007669"/>
    <property type="project" value="InterPro"/>
</dbReference>
<dbReference type="PANTHER" id="PTHR22900">
    <property type="entry name" value="PROTEIN CBG14245-RELATED"/>
    <property type="match status" value="1"/>
</dbReference>
<evidence type="ECO:0000313" key="2">
    <source>
        <dbReference type="WBParaSite" id="PSAMB.scaffold782size41433.g8657.t1"/>
    </source>
</evidence>